<keyword evidence="1" id="KW-1185">Reference proteome</keyword>
<sequence>MRDLLFNPAIFDLVWTTLQGPKEADLFECKISSELRAQCYDAVAEIANEELHSFVTYQKGCFVLMATIEHCTEKARQAVKVAVKPCFLSQYNNKGAGVLLKKLLKH</sequence>
<dbReference type="Proteomes" id="UP000095287">
    <property type="component" value="Unplaced"/>
</dbReference>
<organism evidence="1 2">
    <name type="scientific">Steinernema glaseri</name>
    <dbReference type="NCBI Taxonomy" id="37863"/>
    <lineage>
        <taxon>Eukaryota</taxon>
        <taxon>Metazoa</taxon>
        <taxon>Ecdysozoa</taxon>
        <taxon>Nematoda</taxon>
        <taxon>Chromadorea</taxon>
        <taxon>Rhabditida</taxon>
        <taxon>Tylenchina</taxon>
        <taxon>Panagrolaimomorpha</taxon>
        <taxon>Strongyloidoidea</taxon>
        <taxon>Steinernematidae</taxon>
        <taxon>Steinernema</taxon>
    </lineage>
</organism>
<evidence type="ECO:0000313" key="2">
    <source>
        <dbReference type="WBParaSite" id="L893_g26641.t1"/>
    </source>
</evidence>
<name>A0A1I7ZI32_9BILA</name>
<proteinExistence type="predicted"/>
<dbReference type="WBParaSite" id="L893_g26641.t1">
    <property type="protein sequence ID" value="L893_g26641.t1"/>
    <property type="gene ID" value="L893_g26641"/>
</dbReference>
<reference evidence="2" key="1">
    <citation type="submission" date="2016-11" db="UniProtKB">
        <authorList>
            <consortium name="WormBaseParasite"/>
        </authorList>
    </citation>
    <scope>IDENTIFICATION</scope>
</reference>
<accession>A0A1I7ZI32</accession>
<evidence type="ECO:0000313" key="1">
    <source>
        <dbReference type="Proteomes" id="UP000095287"/>
    </source>
</evidence>
<dbReference type="AlphaFoldDB" id="A0A1I7ZI32"/>
<protein>
    <submittedName>
        <fullName evidence="2">THUMP domain-containing protein</fullName>
    </submittedName>
</protein>